<evidence type="ECO:0000256" key="1">
    <source>
        <dbReference type="SAM" id="MobiDB-lite"/>
    </source>
</evidence>
<feature type="region of interest" description="Disordered" evidence="1">
    <location>
        <begin position="1"/>
        <end position="25"/>
    </location>
</feature>
<gene>
    <name evidence="2" type="ORF">HMPREF1549_03308</name>
</gene>
<name>U1RA88_9ACTO</name>
<sequence>MSGFPRRGEHPGVSKRPLALGTVVGPKDPECYLLPFPRSRL</sequence>
<feature type="compositionally biased region" description="Basic and acidic residues" evidence="1">
    <location>
        <begin position="1"/>
        <end position="12"/>
    </location>
</feature>
<accession>U1RA88</accession>
<proteinExistence type="predicted"/>
<dbReference type="HOGENOM" id="CLU_3264494_0_0_11"/>
<evidence type="ECO:0000313" key="3">
    <source>
        <dbReference type="Proteomes" id="UP000016498"/>
    </source>
</evidence>
<dbReference type="AlphaFoldDB" id="U1RA88"/>
<comment type="caution">
    <text evidence="2">The sequence shown here is derived from an EMBL/GenBank/DDBJ whole genome shotgun (WGS) entry which is preliminary data.</text>
</comment>
<reference evidence="2 3" key="1">
    <citation type="submission" date="2013-06" db="EMBL/GenBank/DDBJ databases">
        <authorList>
            <person name="Weinstock G."/>
            <person name="Sodergren E."/>
            <person name="Lobos E.A."/>
            <person name="Fulton L."/>
            <person name="Fulton R."/>
            <person name="Courtney L."/>
            <person name="Fronick C."/>
            <person name="O'Laughlin M."/>
            <person name="Godfrey J."/>
            <person name="Wilson R.M."/>
            <person name="Miner T."/>
            <person name="Farmer C."/>
            <person name="Delehaunty K."/>
            <person name="Cordes M."/>
            <person name="Minx P."/>
            <person name="Tomlinson C."/>
            <person name="Chen J."/>
            <person name="Wollam A."/>
            <person name="Pepin K.H."/>
            <person name="Bhonagiri V."/>
            <person name="Zhang X."/>
            <person name="Warren W."/>
            <person name="Mitreva M."/>
            <person name="Mardis E.R."/>
            <person name="Wilson R.K."/>
        </authorList>
    </citation>
    <scope>NUCLEOTIDE SEQUENCE [LARGE SCALE GENOMIC DNA]</scope>
    <source>
        <strain evidence="2 3">F0510</strain>
    </source>
</reference>
<evidence type="ECO:0000313" key="2">
    <source>
        <dbReference type="EMBL" id="ERH15442.1"/>
    </source>
</evidence>
<organism evidence="2 3">
    <name type="scientific">Actinomyces johnsonii F0510</name>
    <dbReference type="NCBI Taxonomy" id="1227262"/>
    <lineage>
        <taxon>Bacteria</taxon>
        <taxon>Bacillati</taxon>
        <taxon>Actinomycetota</taxon>
        <taxon>Actinomycetes</taxon>
        <taxon>Actinomycetales</taxon>
        <taxon>Actinomycetaceae</taxon>
        <taxon>Actinomyces</taxon>
    </lineage>
</organism>
<dbReference type="EMBL" id="AWSD01000404">
    <property type="protein sequence ID" value="ERH15442.1"/>
    <property type="molecule type" value="Genomic_DNA"/>
</dbReference>
<protein>
    <submittedName>
        <fullName evidence="2">Uncharacterized protein</fullName>
    </submittedName>
</protein>
<dbReference type="Proteomes" id="UP000016498">
    <property type="component" value="Unassembled WGS sequence"/>
</dbReference>